<sequence length="78" mass="8702">MNGLLALCSSPLCVLVRASFLTIWPIYCCIHTHGVSSCELFRRCSRNILGCSNISSIFLLHAISHMFNITVQCLIVME</sequence>
<protein>
    <recommendedName>
        <fullName evidence="4">Secreted protein</fullName>
    </recommendedName>
</protein>
<dbReference type="Proteomes" id="UP000076871">
    <property type="component" value="Unassembled WGS sequence"/>
</dbReference>
<organism evidence="2 3">
    <name type="scientific">Laetiporus sulphureus 93-53</name>
    <dbReference type="NCBI Taxonomy" id="1314785"/>
    <lineage>
        <taxon>Eukaryota</taxon>
        <taxon>Fungi</taxon>
        <taxon>Dikarya</taxon>
        <taxon>Basidiomycota</taxon>
        <taxon>Agaricomycotina</taxon>
        <taxon>Agaricomycetes</taxon>
        <taxon>Polyporales</taxon>
        <taxon>Laetiporus</taxon>
    </lineage>
</organism>
<evidence type="ECO:0000313" key="2">
    <source>
        <dbReference type="EMBL" id="KZT01196.1"/>
    </source>
</evidence>
<accession>A0A165BJW3</accession>
<evidence type="ECO:0000256" key="1">
    <source>
        <dbReference type="SAM" id="SignalP"/>
    </source>
</evidence>
<dbReference type="GeneID" id="63819688"/>
<reference evidence="2 3" key="1">
    <citation type="journal article" date="2016" name="Mol. Biol. Evol.">
        <title>Comparative Genomics of Early-Diverging Mushroom-Forming Fungi Provides Insights into the Origins of Lignocellulose Decay Capabilities.</title>
        <authorList>
            <person name="Nagy L.G."/>
            <person name="Riley R."/>
            <person name="Tritt A."/>
            <person name="Adam C."/>
            <person name="Daum C."/>
            <person name="Floudas D."/>
            <person name="Sun H."/>
            <person name="Yadav J.S."/>
            <person name="Pangilinan J."/>
            <person name="Larsson K.H."/>
            <person name="Matsuura K."/>
            <person name="Barry K."/>
            <person name="Labutti K."/>
            <person name="Kuo R."/>
            <person name="Ohm R.A."/>
            <person name="Bhattacharya S.S."/>
            <person name="Shirouzu T."/>
            <person name="Yoshinaga Y."/>
            <person name="Martin F.M."/>
            <person name="Grigoriev I.V."/>
            <person name="Hibbett D.S."/>
        </authorList>
    </citation>
    <scope>NUCLEOTIDE SEQUENCE [LARGE SCALE GENOMIC DNA]</scope>
    <source>
        <strain evidence="2 3">93-53</strain>
    </source>
</reference>
<feature type="signal peptide" evidence="1">
    <location>
        <begin position="1"/>
        <end position="18"/>
    </location>
</feature>
<keyword evidence="1" id="KW-0732">Signal</keyword>
<evidence type="ECO:0000313" key="3">
    <source>
        <dbReference type="Proteomes" id="UP000076871"/>
    </source>
</evidence>
<dbReference type="InParanoid" id="A0A165BJW3"/>
<gene>
    <name evidence="2" type="ORF">LAESUDRAFT_488513</name>
</gene>
<name>A0A165BJW3_9APHY</name>
<proteinExistence type="predicted"/>
<evidence type="ECO:0008006" key="4">
    <source>
        <dbReference type="Google" id="ProtNLM"/>
    </source>
</evidence>
<dbReference type="RefSeq" id="XP_040758936.1">
    <property type="nucleotide sequence ID" value="XM_040902657.1"/>
</dbReference>
<dbReference type="AlphaFoldDB" id="A0A165BJW3"/>
<feature type="chain" id="PRO_5007855653" description="Secreted protein" evidence="1">
    <location>
        <begin position="19"/>
        <end position="78"/>
    </location>
</feature>
<dbReference type="EMBL" id="KV427668">
    <property type="protein sequence ID" value="KZT01196.1"/>
    <property type="molecule type" value="Genomic_DNA"/>
</dbReference>
<keyword evidence="3" id="KW-1185">Reference proteome</keyword>